<evidence type="ECO:0000256" key="5">
    <source>
        <dbReference type="ARBA" id="ARBA00023136"/>
    </source>
</evidence>
<dbReference type="AlphaFoldDB" id="A0A8J5MT66"/>
<keyword evidence="8" id="KW-0675">Receptor</keyword>
<evidence type="ECO:0000313" key="8">
    <source>
        <dbReference type="EMBL" id="KAG7163310.1"/>
    </source>
</evidence>
<keyword evidence="3" id="KW-0677">Repeat</keyword>
<dbReference type="EMBL" id="JAHLQT010026473">
    <property type="protein sequence ID" value="KAG7163310.1"/>
    <property type="molecule type" value="Genomic_DNA"/>
</dbReference>
<dbReference type="Proteomes" id="UP000747542">
    <property type="component" value="Unassembled WGS sequence"/>
</dbReference>
<evidence type="ECO:0000256" key="4">
    <source>
        <dbReference type="ARBA" id="ARBA00022989"/>
    </source>
</evidence>
<comment type="subcellular location">
    <subcellularLocation>
        <location evidence="1">Membrane</location>
    </subcellularLocation>
</comment>
<keyword evidence="4 6" id="KW-1133">Transmembrane helix</keyword>
<dbReference type="GO" id="GO:0005261">
    <property type="term" value="F:monoatomic cation channel activity"/>
    <property type="evidence" value="ECO:0007669"/>
    <property type="project" value="TreeGrafter"/>
</dbReference>
<keyword evidence="5 6" id="KW-0472">Membrane</keyword>
<dbReference type="PANTHER" id="PTHR46730:SF1">
    <property type="entry name" value="PLAT DOMAIN-CONTAINING PROTEIN"/>
    <property type="match status" value="1"/>
</dbReference>
<sequence>MCSEKYPNATYMGGHSNPLILKHTYREEGIYMVRAVASDSKVSKTNDLQVVIASLPCNMPVVTIVKKMMDYTNAPKNWRSLSYVQSATAQINCSHSVPVSRWWKVLKVKRDTGEPEETINIEGVLPSWNFSQLDITPLFLQVGVYKLSYTIRLNASKIFPLQREDYTYIEIIPDFNITWWCRQLKPTQETFNIVDDNDLKVYNIHPVPAPGTLEYSDGTLNLQTSSFIREQGTYEITALVSKDTRKQYTTVQVEVMQHPPPQLNVKCVEEKLCLPYNGGLLVNPSSRLALMGNCVDMCEGEMKLEWTIMNMTGDPVNETDPGPDFCKPEECKPVFITTKAERNLAVNPIFFSINKNIEKFRFRLTMTSSTESRGFAEIVVIPNKPPIDGTCKLRTETVRALLDSTLTSCSDWKDPEKMGIVSYSFYYREENAEKTMVSSGFANVNLVFPVGYFEIRCKIQDKFGSFTSVFVGNVNATMISEADFKAYNPSSVLQNLAAIGDQATLGMVLVGISSIRENADWLSLDSLDSLESFEGEANDKLTQVSAMNKESLSFASSTMDFASLSQLNVGACVLKSSSCGILTQEMAAFTVDMEFRDMSIQFMKKMAAKLNTTPIYSPYDLQPFVSCFLDASVCILRSMNEIILNPDRSPPTDLKEAKDWNYETVIDGKDYNVEVPEDRITQLKKNVHATTISRAKSMLMEMFELIDFLCINILSKSVVGEVINEKSESGAGIFVAKYNEKSLSDGLQIDPKNALNASVTFPSSFCPSKSSVKDAKCDNIFGVAVVVWPCLTHVYPESMKFLTPESFVLSIKLFIEERHIQVKNLTAPILLAIPRTYKQLPKPVLTVAKTYINRHVPFVYHQFNVSNNNSAFTVDITPKEDIPPNLVILIDHKRLPTPSQYDKILFVRDLPLNDNGSYSWFVNSQKNRNRIGFYLAVAILKKELDLSQNLSLKNKDFHNKFDFDYEILVTSSGCYYYDTQKSAWQGSDLECVAATDTHVYCNAHHLTPFGSGHFHVENKIDFEYIYANLGFTSNITIYLMVIITLVCYILTMIWARFMDKKDVEHRGVLPLENNSLEDKYLYEITLTTGPDKEAGTNSHPVHIIRRI</sequence>
<accession>A0A8J5MT66</accession>
<dbReference type="GO" id="GO:0005886">
    <property type="term" value="C:plasma membrane"/>
    <property type="evidence" value="ECO:0007669"/>
    <property type="project" value="TreeGrafter"/>
</dbReference>
<evidence type="ECO:0000256" key="3">
    <source>
        <dbReference type="ARBA" id="ARBA00022737"/>
    </source>
</evidence>
<dbReference type="Pfam" id="PF02010">
    <property type="entry name" value="REJ"/>
    <property type="match status" value="1"/>
</dbReference>
<name>A0A8J5MT66_HOMAM</name>
<dbReference type="InterPro" id="IPR002859">
    <property type="entry name" value="PKD/REJ-like"/>
</dbReference>
<dbReference type="GO" id="GO:0006816">
    <property type="term" value="P:calcium ion transport"/>
    <property type="evidence" value="ECO:0007669"/>
    <property type="project" value="TreeGrafter"/>
</dbReference>
<keyword evidence="9" id="KW-1185">Reference proteome</keyword>
<evidence type="ECO:0000259" key="7">
    <source>
        <dbReference type="Pfam" id="PF02010"/>
    </source>
</evidence>
<protein>
    <submittedName>
        <fullName evidence="8">Polycystic kidney disease and receptor for egg jelly-related protein-like</fullName>
    </submittedName>
</protein>
<evidence type="ECO:0000313" key="9">
    <source>
        <dbReference type="Proteomes" id="UP000747542"/>
    </source>
</evidence>
<evidence type="ECO:0000256" key="1">
    <source>
        <dbReference type="ARBA" id="ARBA00004370"/>
    </source>
</evidence>
<proteinExistence type="predicted"/>
<feature type="transmembrane region" description="Helical" evidence="6">
    <location>
        <begin position="1035"/>
        <end position="1057"/>
    </location>
</feature>
<evidence type="ECO:0000256" key="2">
    <source>
        <dbReference type="ARBA" id="ARBA00022692"/>
    </source>
</evidence>
<keyword evidence="2 6" id="KW-0812">Transmembrane</keyword>
<dbReference type="PANTHER" id="PTHR46730">
    <property type="entry name" value="POLYCYSTIN-1"/>
    <property type="match status" value="1"/>
</dbReference>
<organism evidence="8 9">
    <name type="scientific">Homarus americanus</name>
    <name type="common">American lobster</name>
    <dbReference type="NCBI Taxonomy" id="6706"/>
    <lineage>
        <taxon>Eukaryota</taxon>
        <taxon>Metazoa</taxon>
        <taxon>Ecdysozoa</taxon>
        <taxon>Arthropoda</taxon>
        <taxon>Crustacea</taxon>
        <taxon>Multicrustacea</taxon>
        <taxon>Malacostraca</taxon>
        <taxon>Eumalacostraca</taxon>
        <taxon>Eucarida</taxon>
        <taxon>Decapoda</taxon>
        <taxon>Pleocyemata</taxon>
        <taxon>Astacidea</taxon>
        <taxon>Nephropoidea</taxon>
        <taxon>Nephropidae</taxon>
        <taxon>Homarus</taxon>
    </lineage>
</organism>
<feature type="domain" description="PKD/REJ-like" evidence="7">
    <location>
        <begin position="178"/>
        <end position="471"/>
    </location>
</feature>
<reference evidence="8" key="1">
    <citation type="journal article" date="2021" name="Sci. Adv.">
        <title>The American lobster genome reveals insights on longevity, neural, and immune adaptations.</title>
        <authorList>
            <person name="Polinski J.M."/>
            <person name="Zimin A.V."/>
            <person name="Clark K.F."/>
            <person name="Kohn A.B."/>
            <person name="Sadowski N."/>
            <person name="Timp W."/>
            <person name="Ptitsyn A."/>
            <person name="Khanna P."/>
            <person name="Romanova D.Y."/>
            <person name="Williams P."/>
            <person name="Greenwood S.J."/>
            <person name="Moroz L.L."/>
            <person name="Walt D.R."/>
            <person name="Bodnar A.G."/>
        </authorList>
    </citation>
    <scope>NUCLEOTIDE SEQUENCE</scope>
    <source>
        <strain evidence="8">GMGI-L3</strain>
    </source>
</reference>
<evidence type="ECO:0000256" key="6">
    <source>
        <dbReference type="SAM" id="Phobius"/>
    </source>
</evidence>
<comment type="caution">
    <text evidence="8">The sequence shown here is derived from an EMBL/GenBank/DDBJ whole genome shotgun (WGS) entry which is preliminary data.</text>
</comment>
<gene>
    <name evidence="8" type="primary">Pkdrej-L</name>
    <name evidence="8" type="ORF">Hamer_G004432</name>
</gene>